<accession>A0ABY5RKY3</accession>
<dbReference type="GeneID" id="74530719"/>
<protein>
    <submittedName>
        <fullName evidence="1">Uncharacterized protein</fullName>
    </submittedName>
</protein>
<gene>
    <name evidence="1" type="ORF">KU306_17340</name>
</gene>
<sequence length="46" mass="4849">MVLAVAGWAEPVVVVDESLVFDTTSEGVFDESDGVDTELSGYRADA</sequence>
<name>A0ABY5RKY3_HALLR</name>
<organism evidence="1 2">
    <name type="scientific">Haloferax larsenii</name>
    <dbReference type="NCBI Taxonomy" id="302484"/>
    <lineage>
        <taxon>Archaea</taxon>
        <taxon>Methanobacteriati</taxon>
        <taxon>Methanobacteriota</taxon>
        <taxon>Stenosarchaea group</taxon>
        <taxon>Halobacteria</taxon>
        <taxon>Halobacteriales</taxon>
        <taxon>Haloferacaceae</taxon>
        <taxon>Haloferax</taxon>
    </lineage>
</organism>
<dbReference type="EMBL" id="CP078064">
    <property type="protein sequence ID" value="UVE52073.1"/>
    <property type="molecule type" value="Genomic_DNA"/>
</dbReference>
<dbReference type="RefSeq" id="WP_170836941.1">
    <property type="nucleotide sequence ID" value="NZ_CP078064.1"/>
</dbReference>
<reference evidence="1" key="1">
    <citation type="submission" date="2021-07" db="EMBL/GenBank/DDBJ databases">
        <title>Studies on halocins as antimicrobial molecules from haloarchaea.</title>
        <authorList>
            <person name="Kumar S."/>
            <person name="Khare S.K."/>
        </authorList>
    </citation>
    <scope>NUCLEOTIDE SEQUENCE</scope>
    <source>
        <strain evidence="1">NCIM 5678</strain>
        <plasmid evidence="1">pHl5678-1</plasmid>
    </source>
</reference>
<geneLocation type="plasmid" evidence="1 2">
    <name>pHl5678-1</name>
</geneLocation>
<keyword evidence="1" id="KW-0614">Plasmid</keyword>
<evidence type="ECO:0000313" key="1">
    <source>
        <dbReference type="EMBL" id="UVE52073.1"/>
    </source>
</evidence>
<dbReference type="Proteomes" id="UP001058330">
    <property type="component" value="Plasmid pHl5678-1"/>
</dbReference>
<evidence type="ECO:0000313" key="2">
    <source>
        <dbReference type="Proteomes" id="UP001058330"/>
    </source>
</evidence>
<proteinExistence type="predicted"/>
<keyword evidence="2" id="KW-1185">Reference proteome</keyword>